<dbReference type="EMBL" id="MU854015">
    <property type="protein sequence ID" value="KAK3934219.1"/>
    <property type="molecule type" value="Genomic_DNA"/>
</dbReference>
<organism evidence="1 2">
    <name type="scientific">Diplogelasinospora grovesii</name>
    <dbReference type="NCBI Taxonomy" id="303347"/>
    <lineage>
        <taxon>Eukaryota</taxon>
        <taxon>Fungi</taxon>
        <taxon>Dikarya</taxon>
        <taxon>Ascomycota</taxon>
        <taxon>Pezizomycotina</taxon>
        <taxon>Sordariomycetes</taxon>
        <taxon>Sordariomycetidae</taxon>
        <taxon>Sordariales</taxon>
        <taxon>Diplogelasinosporaceae</taxon>
        <taxon>Diplogelasinospora</taxon>
    </lineage>
</organism>
<sequence>TNFLITLSFYLININSKVFVKDGIYIIIYVNNLLIIKKDKKKIKALKEALSK</sequence>
<gene>
    <name evidence="1" type="ORF">QBC46DRAFT_274258</name>
</gene>
<keyword evidence="2" id="KW-1185">Reference proteome</keyword>
<evidence type="ECO:0000313" key="2">
    <source>
        <dbReference type="Proteomes" id="UP001303473"/>
    </source>
</evidence>
<proteinExistence type="predicted"/>
<evidence type="ECO:0000313" key="1">
    <source>
        <dbReference type="EMBL" id="KAK3934219.1"/>
    </source>
</evidence>
<comment type="caution">
    <text evidence="1">The sequence shown here is derived from an EMBL/GenBank/DDBJ whole genome shotgun (WGS) entry which is preliminary data.</text>
</comment>
<dbReference type="Proteomes" id="UP001303473">
    <property type="component" value="Unassembled WGS sequence"/>
</dbReference>
<reference evidence="2" key="1">
    <citation type="journal article" date="2023" name="Mol. Phylogenet. Evol.">
        <title>Genome-scale phylogeny and comparative genomics of the fungal order Sordariales.</title>
        <authorList>
            <person name="Hensen N."/>
            <person name="Bonometti L."/>
            <person name="Westerberg I."/>
            <person name="Brannstrom I.O."/>
            <person name="Guillou S."/>
            <person name="Cros-Aarteil S."/>
            <person name="Calhoun S."/>
            <person name="Haridas S."/>
            <person name="Kuo A."/>
            <person name="Mondo S."/>
            <person name="Pangilinan J."/>
            <person name="Riley R."/>
            <person name="LaButti K."/>
            <person name="Andreopoulos B."/>
            <person name="Lipzen A."/>
            <person name="Chen C."/>
            <person name="Yan M."/>
            <person name="Daum C."/>
            <person name="Ng V."/>
            <person name="Clum A."/>
            <person name="Steindorff A."/>
            <person name="Ohm R.A."/>
            <person name="Martin F."/>
            <person name="Silar P."/>
            <person name="Natvig D.O."/>
            <person name="Lalanne C."/>
            <person name="Gautier V."/>
            <person name="Ament-Velasquez S.L."/>
            <person name="Kruys A."/>
            <person name="Hutchinson M.I."/>
            <person name="Powell A.J."/>
            <person name="Barry K."/>
            <person name="Miller A.N."/>
            <person name="Grigoriev I.V."/>
            <person name="Debuchy R."/>
            <person name="Gladieux P."/>
            <person name="Hiltunen Thoren M."/>
            <person name="Johannesson H."/>
        </authorList>
    </citation>
    <scope>NUCLEOTIDE SEQUENCE [LARGE SCALE GENOMIC DNA]</scope>
    <source>
        <strain evidence="2">CBS 340.73</strain>
    </source>
</reference>
<protein>
    <submittedName>
        <fullName evidence="1">Uncharacterized protein</fullName>
    </submittedName>
</protein>
<dbReference type="AlphaFoldDB" id="A0AAN6RYV8"/>
<feature type="non-terminal residue" evidence="1">
    <location>
        <position position="1"/>
    </location>
</feature>
<accession>A0AAN6RYV8</accession>
<name>A0AAN6RYV8_9PEZI</name>